<dbReference type="InterPro" id="IPR002938">
    <property type="entry name" value="FAD-bd"/>
</dbReference>
<reference evidence="7" key="1">
    <citation type="submission" date="2021-11" db="EMBL/GenBank/DDBJ databases">
        <authorList>
            <person name="Herlambang A."/>
            <person name="Guo Y."/>
            <person name="Takashima Y."/>
            <person name="Nishizawa T."/>
        </authorList>
    </citation>
    <scope>NUCLEOTIDE SEQUENCE</scope>
    <source>
        <strain evidence="7">E1425</strain>
    </source>
</reference>
<dbReference type="PANTHER" id="PTHR47356:SF2">
    <property type="entry name" value="FAD-BINDING DOMAIN-CONTAINING PROTEIN-RELATED"/>
    <property type="match status" value="1"/>
</dbReference>
<evidence type="ECO:0000313" key="8">
    <source>
        <dbReference type="Proteomes" id="UP000827284"/>
    </source>
</evidence>
<evidence type="ECO:0000256" key="2">
    <source>
        <dbReference type="ARBA" id="ARBA00022630"/>
    </source>
</evidence>
<dbReference type="Proteomes" id="UP000827284">
    <property type="component" value="Unassembled WGS sequence"/>
</dbReference>
<dbReference type="Pfam" id="PF01494">
    <property type="entry name" value="FAD_binding_3"/>
    <property type="match status" value="1"/>
</dbReference>
<protein>
    <recommendedName>
        <fullName evidence="6">FAD-binding domain-containing protein</fullName>
    </recommendedName>
</protein>
<dbReference type="PRINTS" id="PR00420">
    <property type="entry name" value="RNGMNOXGNASE"/>
</dbReference>
<keyword evidence="4" id="KW-0560">Oxidoreductase</keyword>
<evidence type="ECO:0000256" key="1">
    <source>
        <dbReference type="ARBA" id="ARBA00007992"/>
    </source>
</evidence>
<dbReference type="SUPFAM" id="SSF51905">
    <property type="entry name" value="FAD/NAD(P)-binding domain"/>
    <property type="match status" value="1"/>
</dbReference>
<dbReference type="EMBL" id="BQFW01000009">
    <property type="protein sequence ID" value="GJJ74725.1"/>
    <property type="molecule type" value="Genomic_DNA"/>
</dbReference>
<organism evidence="7 8">
    <name type="scientific">Entomortierella parvispora</name>
    <dbReference type="NCBI Taxonomy" id="205924"/>
    <lineage>
        <taxon>Eukaryota</taxon>
        <taxon>Fungi</taxon>
        <taxon>Fungi incertae sedis</taxon>
        <taxon>Mucoromycota</taxon>
        <taxon>Mortierellomycotina</taxon>
        <taxon>Mortierellomycetes</taxon>
        <taxon>Mortierellales</taxon>
        <taxon>Mortierellaceae</taxon>
        <taxon>Entomortierella</taxon>
    </lineage>
</organism>
<keyword evidence="5" id="KW-1133">Transmembrane helix</keyword>
<sequence length="457" mass="51525">MASNLHVLIIGAGTAGLMLGVLLERADISYEIFEKTKELRPLGSGIALGALSTLFEQLGMWEELKAMSKPFGALRLRNEDLSEIGAFRTAGDGVFDVKEVYGDYSIVVSRPDLIKLLLSRIPPSKIHYNKRVLKTKQGEDHVQITCSDDSVYKGSILVGADGAYSSVRQNMYQELEKLGQLPKVDAKPMRFDYDCVVGVTQPLDPEKFPVVLEEFCEFEIVLGKDIPFAWWFMPLEGRRIGWMIVQDERGTGEQKNFRYSEWGPEAAETLCKQVAHLPSPYGKHTLGDIIGETAKDRITKVMLEEKCFQTWYHGRTVLLGDACHKMLPFGGQGACCAIQGALELTNLLYDMESTSQQGITKVFEQYYKTRYDVGRTSVNLSSQMGSLMHTQGFLGDCMRRIALHYTPQWIIRKASDRYNVVPPQLRFLPYVELRGTFKREHAKHSKKWLAAQAAMAL</sequence>
<proteinExistence type="inferred from homology"/>
<name>A0A9P3LYC3_9FUNG</name>
<comment type="caution">
    <text evidence="7">The sequence shown here is derived from an EMBL/GenBank/DDBJ whole genome shotgun (WGS) entry which is preliminary data.</text>
</comment>
<keyword evidence="8" id="KW-1185">Reference proteome</keyword>
<dbReference type="Gene3D" id="3.50.50.60">
    <property type="entry name" value="FAD/NAD(P)-binding domain"/>
    <property type="match status" value="1"/>
</dbReference>
<dbReference type="OrthoDB" id="655030at2759"/>
<dbReference type="InterPro" id="IPR036188">
    <property type="entry name" value="FAD/NAD-bd_sf"/>
</dbReference>
<comment type="similarity">
    <text evidence="1">Belongs to the paxM FAD-dependent monooxygenase family.</text>
</comment>
<evidence type="ECO:0000259" key="6">
    <source>
        <dbReference type="Pfam" id="PF01494"/>
    </source>
</evidence>
<evidence type="ECO:0000256" key="3">
    <source>
        <dbReference type="ARBA" id="ARBA00022827"/>
    </source>
</evidence>
<dbReference type="InterPro" id="IPR050562">
    <property type="entry name" value="FAD_mOase_fung"/>
</dbReference>
<keyword evidence="5" id="KW-0812">Transmembrane</keyword>
<dbReference type="AlphaFoldDB" id="A0A9P3LYC3"/>
<dbReference type="PANTHER" id="PTHR47356">
    <property type="entry name" value="FAD-DEPENDENT MONOOXYGENASE ASQG-RELATED"/>
    <property type="match status" value="1"/>
</dbReference>
<dbReference type="GO" id="GO:0004497">
    <property type="term" value="F:monooxygenase activity"/>
    <property type="evidence" value="ECO:0007669"/>
    <property type="project" value="InterPro"/>
</dbReference>
<keyword evidence="3" id="KW-0274">FAD</keyword>
<keyword evidence="5" id="KW-0472">Membrane</keyword>
<evidence type="ECO:0000256" key="4">
    <source>
        <dbReference type="ARBA" id="ARBA00023002"/>
    </source>
</evidence>
<reference evidence="7" key="2">
    <citation type="journal article" date="2022" name="Microbiol. Resour. Announc.">
        <title>Whole-Genome Sequence of Entomortierella parvispora E1425, a Mucoromycotan Fungus Associated with Burkholderiaceae-Related Endosymbiotic Bacteria.</title>
        <authorList>
            <person name="Herlambang A."/>
            <person name="Guo Y."/>
            <person name="Takashima Y."/>
            <person name="Narisawa K."/>
            <person name="Ohta H."/>
            <person name="Nishizawa T."/>
        </authorList>
    </citation>
    <scope>NUCLEOTIDE SEQUENCE</scope>
    <source>
        <strain evidence="7">E1425</strain>
    </source>
</reference>
<feature type="domain" description="FAD-binding" evidence="6">
    <location>
        <begin position="6"/>
        <end position="377"/>
    </location>
</feature>
<evidence type="ECO:0000313" key="7">
    <source>
        <dbReference type="EMBL" id="GJJ74725.1"/>
    </source>
</evidence>
<dbReference type="GO" id="GO:0071949">
    <property type="term" value="F:FAD binding"/>
    <property type="evidence" value="ECO:0007669"/>
    <property type="project" value="InterPro"/>
</dbReference>
<evidence type="ECO:0000256" key="5">
    <source>
        <dbReference type="SAM" id="Phobius"/>
    </source>
</evidence>
<accession>A0A9P3LYC3</accession>
<feature type="transmembrane region" description="Helical" evidence="5">
    <location>
        <begin position="6"/>
        <end position="23"/>
    </location>
</feature>
<gene>
    <name evidence="7" type="ORF">EMPS_07083</name>
</gene>
<keyword evidence="2" id="KW-0285">Flavoprotein</keyword>